<dbReference type="Proteomes" id="UP001225378">
    <property type="component" value="Plasmid unnamed2"/>
</dbReference>
<protein>
    <submittedName>
        <fullName evidence="2">Uncharacterized protein</fullName>
    </submittedName>
</protein>
<sequence>MAHNPICGADIQKLKEFMAIGQLDCTWMLGASMHSWRVTGEDSVLPVQTPLAFLVRGFLNDPTRAPLPHYPDYDEVYQLMNPYHKMINGNKKLAHTKMGTICGVGKWAGHSWSVGHENSPLMSRWFLFMHNMIQQKEMAGYNAIIDIVQKEAMQRGYKDFEELCKKGWQNRNYLLPIKEQFEKTGRVEVPYGGNPVDGSFIQRTREFLNFSQLDIVWVLGASFQSWHVRGERAKMPVQTTLALLARGINSFPEMNPCPAYPTYEQVFELMKGPYRQRFGQSLRHDVASCFFGVGKAAPKTWVDGRDTGTIMKRWFKMAYDMLVKDGLKGFDEIIDIVEAEAMARGYRNLEDLVQQGWSNREYKKSALKKHKENLEEESTQKSASTRLGHTG</sequence>
<evidence type="ECO:0000313" key="2">
    <source>
        <dbReference type="EMBL" id="XBS22812.1"/>
    </source>
</evidence>
<feature type="compositionally biased region" description="Polar residues" evidence="1">
    <location>
        <begin position="380"/>
        <end position="391"/>
    </location>
</feature>
<keyword evidence="3" id="KW-1185">Reference proteome</keyword>
<evidence type="ECO:0000313" key="3">
    <source>
        <dbReference type="Proteomes" id="UP001225378"/>
    </source>
</evidence>
<evidence type="ECO:0000256" key="1">
    <source>
        <dbReference type="SAM" id="MobiDB-lite"/>
    </source>
</evidence>
<keyword evidence="2" id="KW-0614">Plasmid</keyword>
<accession>A0AAU7P0N7</accession>
<organism evidence="2 3">
    <name type="scientific">Methylomarinum roseum</name>
    <dbReference type="NCBI Taxonomy" id="3067653"/>
    <lineage>
        <taxon>Bacteria</taxon>
        <taxon>Pseudomonadati</taxon>
        <taxon>Pseudomonadota</taxon>
        <taxon>Gammaproteobacteria</taxon>
        <taxon>Methylococcales</taxon>
        <taxon>Methylococcaceae</taxon>
        <taxon>Methylomarinum</taxon>
    </lineage>
</organism>
<feature type="region of interest" description="Disordered" evidence="1">
    <location>
        <begin position="368"/>
        <end position="391"/>
    </location>
</feature>
<gene>
    <name evidence="2" type="ORF">Q9L42_021130</name>
</gene>
<dbReference type="RefSeq" id="WP_305910409.1">
    <property type="nucleotide sequence ID" value="NZ_CP157744.1"/>
</dbReference>
<dbReference type="EMBL" id="CP157744">
    <property type="protein sequence ID" value="XBS22812.1"/>
    <property type="molecule type" value="Genomic_DNA"/>
</dbReference>
<dbReference type="AlphaFoldDB" id="A0AAU7P0N7"/>
<proteinExistence type="predicted"/>
<name>A0AAU7P0N7_9GAMM</name>
<geneLocation type="plasmid" evidence="2 3">
    <name>unnamed2</name>
</geneLocation>
<dbReference type="KEGG" id="mech:Q9L42_021130"/>
<reference evidence="2 3" key="1">
    <citation type="journal article" date="2024" name="Microbiology">
        <title>Methylomarinum rosea sp. nov., a novel halophilic methanotrophic bacterium from the hypersaline Lake Elton.</title>
        <authorList>
            <person name="Suleimanov R.Z."/>
            <person name="Oshkin I.Y."/>
            <person name="Danilova O.V."/>
            <person name="Suzina N.E."/>
            <person name="Dedysh S.N."/>
        </authorList>
    </citation>
    <scope>NUCLEOTIDE SEQUENCE [LARGE SCALE GENOMIC DNA]</scope>
    <source>
        <strain evidence="2 3">Ch1-1</strain>
        <plasmid evidence="3">unnamed2</plasmid>
    </source>
</reference>